<feature type="region of interest" description="Disordered" evidence="1">
    <location>
        <begin position="30"/>
        <end position="62"/>
    </location>
</feature>
<dbReference type="PANTHER" id="PTHR37398">
    <property type="entry name" value="ENDO-BETA-1,4-MANNANASE"/>
    <property type="match status" value="1"/>
</dbReference>
<dbReference type="PANTHER" id="PTHR37398:SF3">
    <property type="entry name" value="GLYCOSIDE HYDROLASE FAMILY 5 DOMAIN-CONTAINING PROTEIN"/>
    <property type="match status" value="1"/>
</dbReference>
<dbReference type="RefSeq" id="WP_377342857.1">
    <property type="nucleotide sequence ID" value="NZ_JBHLUE010000026.1"/>
</dbReference>
<protein>
    <recommendedName>
        <fullName evidence="5">Cellulase (Glycosyl hydrolase family 5)</fullName>
    </recommendedName>
</protein>
<feature type="signal peptide" evidence="2">
    <location>
        <begin position="1"/>
        <end position="32"/>
    </location>
</feature>
<sequence length="418" mass="46397">MRTTRTRRLGRALLAAALLAGLVATATGPAVAAPAGDRTGRADSRTGSPDRHHRPTPSNRLPFNGKEIFLNGVNVPWGSVNTFGTDIGCQYDPAAFESMFSNLQAYGVNSVRFWLHIDGRCSPTFAADDTVTGVPAAFYPNLDDLLERARRHNVAVLLTLWSVDLTNTSAGYQQVRPTHTKLITDPARTQSYLDRVLIPMARRYAHAPALLGYEVINEPEFTVASDDVWGTGNGATGPGDRDLIPLDVMQRFVAQQVVALHRYGHKLVVAAGSGAYKWLSATRADVTVGNWWSDAALRAQVSGPARRYAYSDFYEVHWYDWEKGDGYDFSPWEGRGPSFYNTDGKPVIIGELPAKDDRYFTRQTKIDDSWSLGYAGYLFWSYQGIDGYGSWDDIKDQLKAFRDAHPAEVDLDLSRPHR</sequence>
<reference evidence="3 4" key="1">
    <citation type="submission" date="2024-09" db="EMBL/GenBank/DDBJ databases">
        <authorList>
            <person name="Sun Q."/>
            <person name="Mori K."/>
        </authorList>
    </citation>
    <scope>NUCLEOTIDE SEQUENCE [LARGE SCALE GENOMIC DNA]</scope>
    <source>
        <strain evidence="3 4">TBRC 2205</strain>
    </source>
</reference>
<keyword evidence="4" id="KW-1185">Reference proteome</keyword>
<accession>A0ABV6P3E2</accession>
<feature type="compositionally biased region" description="Basic and acidic residues" evidence="1">
    <location>
        <begin position="38"/>
        <end position="50"/>
    </location>
</feature>
<name>A0ABV6P3E2_9ACTN</name>
<comment type="caution">
    <text evidence="3">The sequence shown here is derived from an EMBL/GenBank/DDBJ whole genome shotgun (WGS) entry which is preliminary data.</text>
</comment>
<dbReference type="Proteomes" id="UP001589894">
    <property type="component" value="Unassembled WGS sequence"/>
</dbReference>
<evidence type="ECO:0000313" key="3">
    <source>
        <dbReference type="EMBL" id="MFC0567552.1"/>
    </source>
</evidence>
<evidence type="ECO:0000313" key="4">
    <source>
        <dbReference type="Proteomes" id="UP001589894"/>
    </source>
</evidence>
<dbReference type="InterPro" id="IPR017853">
    <property type="entry name" value="GH"/>
</dbReference>
<organism evidence="3 4">
    <name type="scientific">Plantactinospora siamensis</name>
    <dbReference type="NCBI Taxonomy" id="555372"/>
    <lineage>
        <taxon>Bacteria</taxon>
        <taxon>Bacillati</taxon>
        <taxon>Actinomycetota</taxon>
        <taxon>Actinomycetes</taxon>
        <taxon>Micromonosporales</taxon>
        <taxon>Micromonosporaceae</taxon>
        <taxon>Plantactinospora</taxon>
    </lineage>
</organism>
<evidence type="ECO:0000256" key="1">
    <source>
        <dbReference type="SAM" id="MobiDB-lite"/>
    </source>
</evidence>
<dbReference type="SUPFAM" id="SSF51445">
    <property type="entry name" value="(Trans)glycosidases"/>
    <property type="match status" value="1"/>
</dbReference>
<feature type="chain" id="PRO_5046712362" description="Cellulase (Glycosyl hydrolase family 5)" evidence="2">
    <location>
        <begin position="33"/>
        <end position="418"/>
    </location>
</feature>
<evidence type="ECO:0000256" key="2">
    <source>
        <dbReference type="SAM" id="SignalP"/>
    </source>
</evidence>
<evidence type="ECO:0008006" key="5">
    <source>
        <dbReference type="Google" id="ProtNLM"/>
    </source>
</evidence>
<gene>
    <name evidence="3" type="ORF">ACFFHU_25870</name>
</gene>
<dbReference type="EMBL" id="JBHLUE010000026">
    <property type="protein sequence ID" value="MFC0567552.1"/>
    <property type="molecule type" value="Genomic_DNA"/>
</dbReference>
<dbReference type="Gene3D" id="3.20.20.80">
    <property type="entry name" value="Glycosidases"/>
    <property type="match status" value="1"/>
</dbReference>
<proteinExistence type="predicted"/>
<keyword evidence="2" id="KW-0732">Signal</keyword>